<feature type="region of interest" description="Disordered" evidence="4">
    <location>
        <begin position="338"/>
        <end position="537"/>
    </location>
</feature>
<gene>
    <name evidence="5" type="primary">dnaK_2</name>
    <name evidence="5" type="ORF">NCTC10994_03783</name>
</gene>
<evidence type="ECO:0000256" key="4">
    <source>
        <dbReference type="SAM" id="MobiDB-lite"/>
    </source>
</evidence>
<keyword evidence="2" id="KW-0067">ATP-binding</keyword>
<feature type="compositionally biased region" description="Low complexity" evidence="4">
    <location>
        <begin position="347"/>
        <end position="368"/>
    </location>
</feature>
<dbReference type="RefSeq" id="WP_072699560.1">
    <property type="nucleotide sequence ID" value="NZ_JAFBBL010000001.1"/>
</dbReference>
<dbReference type="KEGG" id="rcr:NCTC10994_03783"/>
<feature type="compositionally biased region" description="Low complexity" evidence="4">
    <location>
        <begin position="482"/>
        <end position="520"/>
    </location>
</feature>
<evidence type="ECO:0000313" key="5">
    <source>
        <dbReference type="EMBL" id="SQI37818.1"/>
    </source>
</evidence>
<feature type="compositionally biased region" description="Pro residues" evidence="4">
    <location>
        <begin position="469"/>
        <end position="481"/>
    </location>
</feature>
<feature type="compositionally biased region" description="Polar residues" evidence="4">
    <location>
        <begin position="375"/>
        <end position="386"/>
    </location>
</feature>
<dbReference type="InterPro" id="IPR013126">
    <property type="entry name" value="Hsp_70_fam"/>
</dbReference>
<dbReference type="PANTHER" id="PTHR42749:SF1">
    <property type="entry name" value="CELL SHAPE-DETERMINING PROTEIN MREB"/>
    <property type="match status" value="1"/>
</dbReference>
<organism evidence="5 6">
    <name type="scientific">Rhodococcus coprophilus</name>
    <dbReference type="NCBI Taxonomy" id="38310"/>
    <lineage>
        <taxon>Bacteria</taxon>
        <taxon>Bacillati</taxon>
        <taxon>Actinomycetota</taxon>
        <taxon>Actinomycetes</taxon>
        <taxon>Mycobacteriales</taxon>
        <taxon>Nocardiaceae</taxon>
        <taxon>Rhodococcus</taxon>
    </lineage>
</organism>
<dbReference type="Gene3D" id="3.90.640.10">
    <property type="entry name" value="Actin, Chain A, domain 4"/>
    <property type="match status" value="1"/>
</dbReference>
<sequence>MPTSLGISVGASGVGSALRVDTPTGPATEYRRLAADSDRSRELGDLVFDAVSLRCAHLVERPVVTVAHRTDEQAESIRSAAERAGRHVRLVPETAAILAFLRTAGGVRSEAGTVAIADLGATGTTVSVLDQATGTVLRSARTEEVSGNALGARIYDRVLRSTSTMRSRRQIDPGLLAARCQGAQEVLTTAEVARIDIAEAGPEASVTLTREDLRVLSADLADTAAAFTRRICAGSAPQPQILALVGGAAGVPALADAIAAAFGGETVRVAEPASAAAQGAALIGDSPAARAYPTVGSSRHGRARSGGRLSGAVAGVLVLSAILAGFATEHFTARDTTDGAVSPLMTSGAVPSPDDDAPPASSDTAIPAQDPDSLPISTLTSDQQVPSRPATGLLPPVIPEPQRSTTDSWTGSTTVTPTPIDQVPTPEVSPETFPDRDTTTAPPSTTTPNPSDLPGTDDTTPPVESSPQPVSPDPSTPPESEPAPVEVAPSPTSPAVPDGTPFESEAPAPPASGESGVAPALDTPDSSVPEGSADTTG</sequence>
<accession>A0A2X4UQA6</accession>
<evidence type="ECO:0000256" key="3">
    <source>
        <dbReference type="ARBA" id="ARBA00023186"/>
    </source>
</evidence>
<dbReference type="Proteomes" id="UP000249091">
    <property type="component" value="Chromosome 1"/>
</dbReference>
<dbReference type="SUPFAM" id="SSF53067">
    <property type="entry name" value="Actin-like ATPase domain"/>
    <property type="match status" value="1"/>
</dbReference>
<dbReference type="EMBL" id="LS483468">
    <property type="protein sequence ID" value="SQI37818.1"/>
    <property type="molecule type" value="Genomic_DNA"/>
</dbReference>
<dbReference type="GO" id="GO:0140662">
    <property type="term" value="F:ATP-dependent protein folding chaperone"/>
    <property type="evidence" value="ECO:0007669"/>
    <property type="project" value="InterPro"/>
</dbReference>
<name>A0A2X4UQA6_9NOCA</name>
<reference evidence="5 6" key="1">
    <citation type="submission" date="2018-06" db="EMBL/GenBank/DDBJ databases">
        <authorList>
            <consortium name="Pathogen Informatics"/>
            <person name="Doyle S."/>
        </authorList>
    </citation>
    <scope>NUCLEOTIDE SEQUENCE [LARGE SCALE GENOMIC DNA]</scope>
    <source>
        <strain evidence="5 6">NCTC10994</strain>
    </source>
</reference>
<evidence type="ECO:0000256" key="2">
    <source>
        <dbReference type="ARBA" id="ARBA00022840"/>
    </source>
</evidence>
<keyword evidence="1" id="KW-0547">Nucleotide-binding</keyword>
<evidence type="ECO:0000256" key="1">
    <source>
        <dbReference type="ARBA" id="ARBA00022741"/>
    </source>
</evidence>
<evidence type="ECO:0000313" key="6">
    <source>
        <dbReference type="Proteomes" id="UP000249091"/>
    </source>
</evidence>
<dbReference type="InterPro" id="IPR043129">
    <property type="entry name" value="ATPase_NBD"/>
</dbReference>
<dbReference type="GO" id="GO:0005524">
    <property type="term" value="F:ATP binding"/>
    <property type="evidence" value="ECO:0007669"/>
    <property type="project" value="UniProtKB-KW"/>
</dbReference>
<dbReference type="AlphaFoldDB" id="A0A2X4UQA6"/>
<dbReference type="PANTHER" id="PTHR42749">
    <property type="entry name" value="CELL SHAPE-DETERMINING PROTEIN MREB"/>
    <property type="match status" value="1"/>
</dbReference>
<feature type="compositionally biased region" description="Low complexity" evidence="4">
    <location>
        <begin position="404"/>
        <end position="418"/>
    </location>
</feature>
<keyword evidence="6" id="KW-1185">Reference proteome</keyword>
<feature type="compositionally biased region" description="Low complexity" evidence="4">
    <location>
        <begin position="439"/>
        <end position="468"/>
    </location>
</feature>
<dbReference type="Pfam" id="PF00012">
    <property type="entry name" value="HSP70"/>
    <property type="match status" value="1"/>
</dbReference>
<dbReference type="STRING" id="1219011.GCA_001895045_01624"/>
<proteinExistence type="predicted"/>
<protein>
    <submittedName>
        <fullName evidence="5">Chaperone protein</fullName>
    </submittedName>
</protein>
<dbReference type="Gene3D" id="3.30.420.40">
    <property type="match status" value="2"/>
</dbReference>
<keyword evidence="3" id="KW-0143">Chaperone</keyword>